<dbReference type="GO" id="GO:0005829">
    <property type="term" value="C:cytosol"/>
    <property type="evidence" value="ECO:0007669"/>
    <property type="project" value="EnsemblFungi"/>
</dbReference>
<dbReference type="SUPFAM" id="SSF55008">
    <property type="entry name" value="HMA, heavy metal-associated domain"/>
    <property type="match status" value="1"/>
</dbReference>
<dbReference type="Pfam" id="PF00403">
    <property type="entry name" value="HMA"/>
    <property type="match status" value="1"/>
</dbReference>
<dbReference type="InterPro" id="IPR036163">
    <property type="entry name" value="HMA_dom_sf"/>
</dbReference>
<dbReference type="PANTHER" id="PTHR22814:SF287">
    <property type="entry name" value="COPPER TRANSPORT PROTEIN ATX1"/>
    <property type="match status" value="1"/>
</dbReference>
<dbReference type="AlphaFoldDB" id="A0A1D2V932"/>
<dbReference type="PROSITE" id="PS50846">
    <property type="entry name" value="HMA_2"/>
    <property type="match status" value="1"/>
</dbReference>
<evidence type="ECO:0000313" key="7">
    <source>
        <dbReference type="EMBL" id="ODV58171.1"/>
    </source>
</evidence>
<dbReference type="GeneID" id="30964594"/>
<evidence type="ECO:0000256" key="3">
    <source>
        <dbReference type="ARBA" id="ARBA00016103"/>
    </source>
</evidence>
<name>A0A1D2V932_9ASCO</name>
<dbReference type="GO" id="GO:0006825">
    <property type="term" value="P:copper ion transport"/>
    <property type="evidence" value="ECO:0007669"/>
    <property type="project" value="EnsemblFungi"/>
</dbReference>
<dbReference type="InterPro" id="IPR036423">
    <property type="entry name" value="SOD-like_Cu/Zn_dom_sf"/>
</dbReference>
<evidence type="ECO:0000259" key="6">
    <source>
        <dbReference type="PROSITE" id="PS50846"/>
    </source>
</evidence>
<reference evidence="8" key="1">
    <citation type="submission" date="2016-05" db="EMBL/GenBank/DDBJ databases">
        <title>Comparative genomics of biotechnologically important yeasts.</title>
        <authorList>
            <consortium name="DOE Joint Genome Institute"/>
            <person name="Riley R."/>
            <person name="Haridas S."/>
            <person name="Wolfe K.H."/>
            <person name="Lopes M.R."/>
            <person name="Hittinger C.T."/>
            <person name="Goker M."/>
            <person name="Salamov A."/>
            <person name="Wisecaver J."/>
            <person name="Long T.M."/>
            <person name="Aerts A.L."/>
            <person name="Barry K."/>
            <person name="Choi C."/>
            <person name="Clum A."/>
            <person name="Coughlan A.Y."/>
            <person name="Deshpande S."/>
            <person name="Douglass A.P."/>
            <person name="Hanson S.J."/>
            <person name="Klenk H.-P."/>
            <person name="Labutti K."/>
            <person name="Lapidus A."/>
            <person name="Lindquist E."/>
            <person name="Lipzen A."/>
            <person name="Meier-Kolthoff J.P."/>
            <person name="Ohm R.A."/>
            <person name="Otillar R.P."/>
            <person name="Pangilinan J."/>
            <person name="Peng Y."/>
            <person name="Rokas A."/>
            <person name="Rosa C.A."/>
            <person name="Scheuner C."/>
            <person name="Sibirny A.A."/>
            <person name="Slot J.C."/>
            <person name="Stielow J.B."/>
            <person name="Sun H."/>
            <person name="Kurtzman C.P."/>
            <person name="Blackwell M."/>
            <person name="Grigoriev I.V."/>
            <person name="Jeffries T.W."/>
        </authorList>
    </citation>
    <scope>NUCLEOTIDE SEQUENCE [LARGE SCALE GENOMIC DNA]</scope>
    <source>
        <strain evidence="8">DSM 1968</strain>
    </source>
</reference>
<dbReference type="GO" id="GO:0005634">
    <property type="term" value="C:nucleus"/>
    <property type="evidence" value="ECO:0007669"/>
    <property type="project" value="EnsemblFungi"/>
</dbReference>
<accession>A0A1D2V932</accession>
<keyword evidence="5" id="KW-1015">Disulfide bond</keyword>
<dbReference type="GO" id="GO:0101031">
    <property type="term" value="C:protein folding chaperone complex"/>
    <property type="evidence" value="ECO:0007669"/>
    <property type="project" value="EnsemblFungi"/>
</dbReference>
<proteinExistence type="inferred from homology"/>
<dbReference type="GO" id="GO:0046872">
    <property type="term" value="F:metal ion binding"/>
    <property type="evidence" value="ECO:0007669"/>
    <property type="project" value="UniProtKB-KW"/>
</dbReference>
<keyword evidence="4" id="KW-0479">Metal-binding</keyword>
<dbReference type="Gene3D" id="2.60.40.200">
    <property type="entry name" value="Superoxide dismutase, copper/zinc binding domain"/>
    <property type="match status" value="1"/>
</dbReference>
<dbReference type="PANTHER" id="PTHR22814">
    <property type="entry name" value="COPPER TRANSPORT PROTEIN ATOX1-RELATED"/>
    <property type="match status" value="1"/>
</dbReference>
<dbReference type="FunCoup" id="A0A1D2V932">
    <property type="interactions" value="286"/>
</dbReference>
<gene>
    <name evidence="7" type="ORF">ASCRUDRAFT_39761</name>
</gene>
<dbReference type="RefSeq" id="XP_020044478.1">
    <property type="nucleotide sequence ID" value="XM_020190958.1"/>
</dbReference>
<dbReference type="GO" id="GO:1902693">
    <property type="term" value="C:superoxide dismutase complex"/>
    <property type="evidence" value="ECO:0007669"/>
    <property type="project" value="EnsemblFungi"/>
</dbReference>
<evidence type="ECO:0000256" key="1">
    <source>
        <dbReference type="ARBA" id="ARBA00001973"/>
    </source>
</evidence>
<dbReference type="GO" id="GO:0016532">
    <property type="term" value="F:superoxide dismutase copper chaperone activity"/>
    <property type="evidence" value="ECO:0007669"/>
    <property type="project" value="EnsemblFungi"/>
</dbReference>
<dbReference type="GO" id="GO:0019430">
    <property type="term" value="P:removal of superoxide radicals"/>
    <property type="evidence" value="ECO:0007669"/>
    <property type="project" value="EnsemblFungi"/>
</dbReference>
<sequence>MASEDFETVYAVPLYCDRCCVSVKNELTVLAGVSEVTTDISNQLVSVVGSEAPSSIIKAIQKLGKDAIIRGTGKPNSAAVCILESFIKNNDQIVISHEHELDDKDSIKGLIRMVATSSDSVLLDVSLSRLPRGTYYSSIRATGNISNGPLSTGAIYKRLPSISIKNDFEEFQDYFKIHGVGIMDLIGRSILITDKDTNDSSKVDLSNKTIYGVIARSAGVWENNKQVCNCTGKTVWQERKDAIHKGLKI</sequence>
<protein>
    <recommendedName>
        <fullName evidence="3">Superoxide dismutase 1 copper chaperone</fullName>
    </recommendedName>
</protein>
<evidence type="ECO:0000313" key="8">
    <source>
        <dbReference type="Proteomes" id="UP000095038"/>
    </source>
</evidence>
<comment type="cofactor">
    <cofactor evidence="1">
        <name>Cu(2+)</name>
        <dbReference type="ChEBI" id="CHEBI:29036"/>
    </cofactor>
</comment>
<dbReference type="OrthoDB" id="666972at2759"/>
<dbReference type="Gene3D" id="3.30.70.100">
    <property type="match status" value="1"/>
</dbReference>
<dbReference type="EMBL" id="KV454494">
    <property type="protein sequence ID" value="ODV58171.1"/>
    <property type="molecule type" value="Genomic_DNA"/>
</dbReference>
<dbReference type="InParanoid" id="A0A1D2V932"/>
<dbReference type="SUPFAM" id="SSF49329">
    <property type="entry name" value="Cu,Zn superoxide dismutase-like"/>
    <property type="match status" value="1"/>
</dbReference>
<dbReference type="InterPro" id="IPR006121">
    <property type="entry name" value="HMA_dom"/>
</dbReference>
<evidence type="ECO:0000256" key="4">
    <source>
        <dbReference type="ARBA" id="ARBA00022723"/>
    </source>
</evidence>
<feature type="domain" description="HMA" evidence="6">
    <location>
        <begin position="5"/>
        <end position="68"/>
    </location>
</feature>
<keyword evidence="8" id="KW-1185">Reference proteome</keyword>
<dbReference type="STRING" id="1344418.A0A1D2V932"/>
<evidence type="ECO:0000256" key="2">
    <source>
        <dbReference type="ARBA" id="ARBA00010636"/>
    </source>
</evidence>
<dbReference type="Proteomes" id="UP000095038">
    <property type="component" value="Unassembled WGS sequence"/>
</dbReference>
<comment type="similarity">
    <text evidence="2">Belongs to the CCS1 family.</text>
</comment>
<organism evidence="7 8">
    <name type="scientific">Ascoidea rubescens DSM 1968</name>
    <dbReference type="NCBI Taxonomy" id="1344418"/>
    <lineage>
        <taxon>Eukaryota</taxon>
        <taxon>Fungi</taxon>
        <taxon>Dikarya</taxon>
        <taxon>Ascomycota</taxon>
        <taxon>Saccharomycotina</taxon>
        <taxon>Saccharomycetes</taxon>
        <taxon>Ascoideaceae</taxon>
        <taxon>Ascoidea</taxon>
    </lineage>
</organism>
<evidence type="ECO:0000256" key="5">
    <source>
        <dbReference type="ARBA" id="ARBA00023157"/>
    </source>
</evidence>
<dbReference type="GO" id="GO:0005743">
    <property type="term" value="C:mitochondrial inner membrane"/>
    <property type="evidence" value="ECO:0007669"/>
    <property type="project" value="EnsemblFungi"/>
</dbReference>